<organism evidence="1">
    <name type="scientific">Utricularia reniformis</name>
    <dbReference type="NCBI Taxonomy" id="192314"/>
    <lineage>
        <taxon>Eukaryota</taxon>
        <taxon>Viridiplantae</taxon>
        <taxon>Streptophyta</taxon>
        <taxon>Embryophyta</taxon>
        <taxon>Tracheophyta</taxon>
        <taxon>Spermatophyta</taxon>
        <taxon>Magnoliopsida</taxon>
        <taxon>eudicotyledons</taxon>
        <taxon>Gunneridae</taxon>
        <taxon>Pentapetalae</taxon>
        <taxon>asterids</taxon>
        <taxon>lamiids</taxon>
        <taxon>Lamiales</taxon>
        <taxon>Lentibulariaceae</taxon>
        <taxon>Utricularia</taxon>
    </lineage>
</organism>
<reference evidence="1" key="1">
    <citation type="submission" date="2017-03" db="EMBL/GenBank/DDBJ databases">
        <title>The mitochondrial genome of the carnivorous plant Utricularia reniformis (Lentibulariaceae): structure, comparative analysis and evolutionary landmarks.</title>
        <authorList>
            <person name="Silva S.R."/>
            <person name="Alvarenga D.O."/>
            <person name="Michael T.P."/>
            <person name="Miranda V.F.O."/>
            <person name="Varani A.M."/>
        </authorList>
    </citation>
    <scope>NUCLEOTIDE SEQUENCE</scope>
</reference>
<proteinExistence type="predicted"/>
<dbReference type="AlphaFoldDB" id="A0A1Y0AYX4"/>
<accession>A0A1Y0AYX4</accession>
<keyword evidence="1" id="KW-0496">Mitochondrion</keyword>
<dbReference type="EMBL" id="KY774314">
    <property type="protein sequence ID" value="ART30354.1"/>
    <property type="molecule type" value="Genomic_DNA"/>
</dbReference>
<name>A0A1Y0AYX4_9LAMI</name>
<evidence type="ECO:0000313" key="1">
    <source>
        <dbReference type="EMBL" id="ART30354.1"/>
    </source>
</evidence>
<geneLocation type="mitochondrion" evidence="1"/>
<sequence>MSGDAYSFGTRKKSHFFHSAYTIKSMRLIRSFNLTSMAHVSDGIIEGQMPGMRAAKAERKKTSPL</sequence>
<protein>
    <submittedName>
        <fullName evidence="1">Uncharacterized protein</fullName>
    </submittedName>
</protein>
<gene>
    <name evidence="1" type="ORF">AEK19_MT1152</name>
</gene>